<comment type="subcellular location">
    <subcellularLocation>
        <location evidence="1">Nucleus</location>
    </subcellularLocation>
</comment>
<dbReference type="PANTHER" id="PTHR10953:SF162">
    <property type="entry name" value="SUMO-ACTIVATING ENZYME SUBUNIT 1"/>
    <property type="match status" value="1"/>
</dbReference>
<dbReference type="InterPro" id="IPR045886">
    <property type="entry name" value="ThiF/MoeB/HesA"/>
</dbReference>
<evidence type="ECO:0000256" key="5">
    <source>
        <dbReference type="ARBA" id="ARBA00023242"/>
    </source>
</evidence>
<keyword evidence="5" id="KW-0539">Nucleus</keyword>
<evidence type="ECO:0000256" key="7">
    <source>
        <dbReference type="ARBA" id="ARBA00044187"/>
    </source>
</evidence>
<evidence type="ECO:0000256" key="4">
    <source>
        <dbReference type="ARBA" id="ARBA00022786"/>
    </source>
</evidence>
<keyword evidence="10" id="KW-1185">Reference proteome</keyword>
<evidence type="ECO:0000259" key="9">
    <source>
        <dbReference type="Pfam" id="PF00899"/>
    </source>
</evidence>
<dbReference type="InterPro" id="IPR000011">
    <property type="entry name" value="UBQ/SUMO-activ_enz_E1-like"/>
</dbReference>
<dbReference type="GO" id="GO:0005737">
    <property type="term" value="C:cytoplasm"/>
    <property type="evidence" value="ECO:0007669"/>
    <property type="project" value="TreeGrafter"/>
</dbReference>
<dbReference type="GeneID" id="105266025"/>
<dbReference type="FunFam" id="3.40.50.720:FF:000744">
    <property type="entry name" value="Smt3 activating enzyme 1"/>
    <property type="match status" value="1"/>
</dbReference>
<dbReference type="CDD" id="cd01492">
    <property type="entry name" value="Aos1_SUMO"/>
    <property type="match status" value="1"/>
</dbReference>
<evidence type="ECO:0000313" key="11">
    <source>
        <dbReference type="RefSeq" id="XP_011302205.1"/>
    </source>
</evidence>
<dbReference type="GO" id="GO:0019948">
    <property type="term" value="F:SUMO activating enzyme activity"/>
    <property type="evidence" value="ECO:0007669"/>
    <property type="project" value="TreeGrafter"/>
</dbReference>
<dbReference type="KEGG" id="fas:105266025"/>
<keyword evidence="4" id="KW-0833">Ubl conjugation pathway</keyword>
<dbReference type="CTD" id="41532"/>
<evidence type="ECO:0000256" key="1">
    <source>
        <dbReference type="ARBA" id="ARBA00004123"/>
    </source>
</evidence>
<dbReference type="SUPFAM" id="SSF69572">
    <property type="entry name" value="Activating enzymes of the ubiquitin-like proteins"/>
    <property type="match status" value="1"/>
</dbReference>
<dbReference type="RefSeq" id="XP_011302205.1">
    <property type="nucleotide sequence ID" value="XM_011303903.1"/>
</dbReference>
<reference evidence="11" key="1">
    <citation type="submission" date="2025-08" db="UniProtKB">
        <authorList>
            <consortium name="RefSeq"/>
        </authorList>
    </citation>
    <scope>IDENTIFICATION</scope>
    <source>
        <strain evidence="11">USDA-PBARC FA_bdor</strain>
        <tissue evidence="11">Whole organism</tissue>
    </source>
</reference>
<dbReference type="GO" id="GO:0016925">
    <property type="term" value="P:protein sumoylation"/>
    <property type="evidence" value="ECO:0007669"/>
    <property type="project" value="TreeGrafter"/>
</dbReference>
<accession>A0A9R1T3X1</accession>
<dbReference type="Gene3D" id="3.40.50.720">
    <property type="entry name" value="NAD(P)-binding Rossmann-like Domain"/>
    <property type="match status" value="1"/>
</dbReference>
<evidence type="ECO:0000256" key="8">
    <source>
        <dbReference type="ARBA" id="ARBA00044354"/>
    </source>
</evidence>
<dbReference type="PANTHER" id="PTHR10953">
    <property type="entry name" value="UBIQUITIN-ACTIVATING ENZYME E1"/>
    <property type="match status" value="1"/>
</dbReference>
<evidence type="ECO:0000256" key="2">
    <source>
        <dbReference type="ARBA" id="ARBA00004718"/>
    </source>
</evidence>
<comment type="pathway">
    <text evidence="2">Protein modification; protein sumoylation.</text>
</comment>
<evidence type="ECO:0000256" key="6">
    <source>
        <dbReference type="ARBA" id="ARBA00026003"/>
    </source>
</evidence>
<dbReference type="PRINTS" id="PR01849">
    <property type="entry name" value="UBIQUITINACT"/>
</dbReference>
<dbReference type="InterPro" id="IPR000594">
    <property type="entry name" value="ThiF_NAD_FAD-bd"/>
</dbReference>
<evidence type="ECO:0000256" key="3">
    <source>
        <dbReference type="ARBA" id="ARBA00005673"/>
    </source>
</evidence>
<comment type="subunit">
    <text evidence="6">Heterodimer of SAE1 and UBA2/SAE2. The heterodimer corresponds to the two domains that are encoded on a single polypeptide chain in ubiquitin-activating enzyme E1. Interacts with UBE2I.</text>
</comment>
<protein>
    <recommendedName>
        <fullName evidence="7">SUMO-activating enzyme subunit 1</fullName>
    </recommendedName>
    <alternativeName>
        <fullName evidence="8">Ubiquitin-like 1-activating enzyme E1A</fullName>
    </alternativeName>
</protein>
<comment type="similarity">
    <text evidence="3">Belongs to the ubiquitin-activating E1 family.</text>
</comment>
<dbReference type="Proteomes" id="UP000694866">
    <property type="component" value="Unplaced"/>
</dbReference>
<dbReference type="InterPro" id="IPR035985">
    <property type="entry name" value="Ubiquitin-activating_enz"/>
</dbReference>
<organism evidence="10 11">
    <name type="scientific">Fopius arisanus</name>
    <dbReference type="NCBI Taxonomy" id="64838"/>
    <lineage>
        <taxon>Eukaryota</taxon>
        <taxon>Metazoa</taxon>
        <taxon>Ecdysozoa</taxon>
        <taxon>Arthropoda</taxon>
        <taxon>Hexapoda</taxon>
        <taxon>Insecta</taxon>
        <taxon>Pterygota</taxon>
        <taxon>Neoptera</taxon>
        <taxon>Endopterygota</taxon>
        <taxon>Hymenoptera</taxon>
        <taxon>Apocrita</taxon>
        <taxon>Ichneumonoidea</taxon>
        <taxon>Braconidae</taxon>
        <taxon>Opiinae</taxon>
        <taxon>Fopius</taxon>
    </lineage>
</organism>
<dbReference type="GO" id="GO:0031510">
    <property type="term" value="C:SUMO activating enzyme complex"/>
    <property type="evidence" value="ECO:0007669"/>
    <property type="project" value="TreeGrafter"/>
</dbReference>
<dbReference type="OrthoDB" id="412647at2759"/>
<proteinExistence type="inferred from homology"/>
<name>A0A9R1T3X1_9HYME</name>
<evidence type="ECO:0000313" key="10">
    <source>
        <dbReference type="Proteomes" id="UP000694866"/>
    </source>
</evidence>
<dbReference type="AlphaFoldDB" id="A0A9R1T3X1"/>
<feature type="domain" description="THIF-type NAD/FAD binding fold" evidence="9">
    <location>
        <begin position="19"/>
        <end position="330"/>
    </location>
</feature>
<sequence length="333" mass="37523">MVEERNGSQLLTDAEAELYDRQIRLWGLESQKRLRLAKVLLIGLNGFGAEVAKNIILAGIKSIKFLDHRDLTPEDFCSQFFADRKDIGKNRAQASVERSQNLNSMVEVTADDSNIDTKPDTFFRDFDVVCASECTITQLKRINAACRKYNIKFFAGDVWGMFGYTFEDLLTHEYAMDVVQNKKKTGLGGDSKDNQSVEGIVNTIKKTENFVPFEKILTAKTLPKNSEIYHLFQVMMNYREKYGKDPTPSERASELPALVQEAEAIIKEYTLGEKINYVVEGDLYGQVSPVCAILGGVMGQEIIKAVSQREPPLHNLFLFDPVTMCGKVIRVGH</sequence>
<gene>
    <name evidence="11" type="primary">Aos1</name>
</gene>
<dbReference type="Pfam" id="PF00899">
    <property type="entry name" value="ThiF"/>
    <property type="match status" value="1"/>
</dbReference>